<feature type="domain" description="HTH cro/C1-type" evidence="5">
    <location>
        <begin position="10"/>
        <end position="64"/>
    </location>
</feature>
<dbReference type="Pfam" id="PF13560">
    <property type="entry name" value="HTH_31"/>
    <property type="match status" value="1"/>
</dbReference>
<dbReference type="SUPFAM" id="SSF47413">
    <property type="entry name" value="lambda repressor-like DNA-binding domains"/>
    <property type="match status" value="1"/>
</dbReference>
<dbReference type="InterPro" id="IPR001387">
    <property type="entry name" value="Cro/C1-type_HTH"/>
</dbReference>
<dbReference type="SMART" id="SM00530">
    <property type="entry name" value="HTH_XRE"/>
    <property type="match status" value="1"/>
</dbReference>
<dbReference type="GO" id="GO:0003700">
    <property type="term" value="F:DNA-binding transcription factor activity"/>
    <property type="evidence" value="ECO:0007669"/>
    <property type="project" value="TreeGrafter"/>
</dbReference>
<keyword evidence="2" id="KW-0805">Transcription regulation</keyword>
<comment type="caution">
    <text evidence="6">The sequence shown here is derived from an EMBL/GenBank/DDBJ whole genome shotgun (WGS) entry which is preliminary data.</text>
</comment>
<dbReference type="InterPro" id="IPR018653">
    <property type="entry name" value="ScfR_C"/>
</dbReference>
<name>A0A2G1XNK6_STRCJ</name>
<accession>A0A2G1XNK6</accession>
<evidence type="ECO:0000313" key="7">
    <source>
        <dbReference type="Proteomes" id="UP000222531"/>
    </source>
</evidence>
<dbReference type="GO" id="GO:0003677">
    <property type="term" value="F:DNA binding"/>
    <property type="evidence" value="ECO:0007669"/>
    <property type="project" value="UniProtKB-KW"/>
</dbReference>
<keyword evidence="7" id="KW-1185">Reference proteome</keyword>
<organism evidence="6 7">
    <name type="scientific">Streptomyces cinnamoneus</name>
    <name type="common">Streptoverticillium cinnamoneum</name>
    <dbReference type="NCBI Taxonomy" id="53446"/>
    <lineage>
        <taxon>Bacteria</taxon>
        <taxon>Bacillati</taxon>
        <taxon>Actinomycetota</taxon>
        <taxon>Actinomycetes</taxon>
        <taxon>Kitasatosporales</taxon>
        <taxon>Streptomycetaceae</taxon>
        <taxon>Streptomyces</taxon>
        <taxon>Streptomyces cinnamoneus group</taxon>
    </lineage>
</organism>
<evidence type="ECO:0000313" key="6">
    <source>
        <dbReference type="EMBL" id="PHQ52800.1"/>
    </source>
</evidence>
<dbReference type="AlphaFoldDB" id="A0A2G1XNK6"/>
<dbReference type="RefSeq" id="WP_099198108.1">
    <property type="nucleotide sequence ID" value="NZ_JBIRXA010000002.1"/>
</dbReference>
<dbReference type="InterPro" id="IPR026281">
    <property type="entry name" value="HTH_RamB"/>
</dbReference>
<evidence type="ECO:0000256" key="2">
    <source>
        <dbReference type="ARBA" id="ARBA00023015"/>
    </source>
</evidence>
<gene>
    <name evidence="6" type="ORF">BLA24_05945</name>
</gene>
<keyword evidence="4" id="KW-0804">Transcription</keyword>
<proteinExistence type="inferred from homology"/>
<dbReference type="CDD" id="cd00093">
    <property type="entry name" value="HTH_XRE"/>
    <property type="match status" value="1"/>
</dbReference>
<evidence type="ECO:0000256" key="1">
    <source>
        <dbReference type="ARBA" id="ARBA00007227"/>
    </source>
</evidence>
<protein>
    <submittedName>
        <fullName evidence="6">Cro/Cl family transcriptional regulator</fullName>
    </submittedName>
</protein>
<dbReference type="Proteomes" id="UP000222531">
    <property type="component" value="Unassembled WGS sequence"/>
</dbReference>
<dbReference type="EMBL" id="NHZO01000072">
    <property type="protein sequence ID" value="PHQ52800.1"/>
    <property type="molecule type" value="Genomic_DNA"/>
</dbReference>
<dbReference type="Gene3D" id="1.10.260.40">
    <property type="entry name" value="lambda repressor-like DNA-binding domains"/>
    <property type="match status" value="1"/>
</dbReference>
<dbReference type="PROSITE" id="PS50943">
    <property type="entry name" value="HTH_CROC1"/>
    <property type="match status" value="1"/>
</dbReference>
<dbReference type="Pfam" id="PF09856">
    <property type="entry name" value="ScfRs"/>
    <property type="match status" value="1"/>
</dbReference>
<evidence type="ECO:0000256" key="3">
    <source>
        <dbReference type="ARBA" id="ARBA00023125"/>
    </source>
</evidence>
<dbReference type="InterPro" id="IPR010359">
    <property type="entry name" value="IrrE_HExxH"/>
</dbReference>
<dbReference type="GO" id="GO:0005829">
    <property type="term" value="C:cytosol"/>
    <property type="evidence" value="ECO:0007669"/>
    <property type="project" value="TreeGrafter"/>
</dbReference>
<dbReference type="PIRSF" id="PIRSF019251">
    <property type="entry name" value="Rv0465c"/>
    <property type="match status" value="1"/>
</dbReference>
<evidence type="ECO:0000256" key="4">
    <source>
        <dbReference type="ARBA" id="ARBA00023163"/>
    </source>
</evidence>
<comment type="similarity">
    <text evidence="1">Belongs to the short-chain fatty acyl-CoA assimilation regulator (ScfR) family.</text>
</comment>
<dbReference type="Pfam" id="PF06114">
    <property type="entry name" value="Peptidase_M78"/>
    <property type="match status" value="1"/>
</dbReference>
<evidence type="ECO:0000259" key="5">
    <source>
        <dbReference type="PROSITE" id="PS50943"/>
    </source>
</evidence>
<dbReference type="PANTHER" id="PTHR46797">
    <property type="entry name" value="HTH-TYPE TRANSCRIPTIONAL REGULATOR"/>
    <property type="match status" value="1"/>
</dbReference>
<dbReference type="OrthoDB" id="9810578at2"/>
<dbReference type="InterPro" id="IPR010982">
    <property type="entry name" value="Lambda_DNA-bd_dom_sf"/>
</dbReference>
<sequence>MGRTYAGARLRRLREERGLSQAALARLLAISPSYLNQMEHDSRPLTVPVLLRLTEEFGVDPGFFSERDTGRMLADLREALADELAAARVTPSELSELSSRLPSVAAVLLDLGRRTQVLTEQLALASEGRADAPAAPGARSPHEEIREFFYRRRNYLHDTDTAAEALARELGIRPGEVRRALAARLSERHGVRVADGSDRLHRFDAAERTLHLSPRLRPGQQAFRMATQLALLEHGAEISRLAAEDYEEGSDTWSLTRIGVANYFAAALVLPYGDFHAAAEELRYDIERLTDRFGLGYETVCHRLSTLQRPSTRGVPFSFVRVDRAGNMSKRQSATGFHFSRAGGTCPLWNVYEAFAAPGRIHVQVAAMPDGGRHLWTARTVTRHRGGWGEPGKTFAIGLGCEVRHASRLVYSDGLDLGNAAAATPIGMGCRICERLDCPQRAVPPLGQPLAIDENSSTFVPYPVRPRESR</sequence>
<dbReference type="PANTHER" id="PTHR46797:SF23">
    <property type="entry name" value="HTH-TYPE TRANSCRIPTIONAL REGULATOR SUTR"/>
    <property type="match status" value="1"/>
</dbReference>
<dbReference type="InterPro" id="IPR050807">
    <property type="entry name" value="TransReg_Diox_bact_type"/>
</dbReference>
<reference evidence="6 7" key="1">
    <citation type="journal article" date="2017" name="Biochemistry">
        <title>Identification of the Biosynthetic Pathway for the Antibiotic Bicyclomycin.</title>
        <authorList>
            <person name="Patteson J."/>
            <person name="Cai W."/>
            <person name="Johnson R.A."/>
            <person name="Santa Maria K."/>
            <person name="Li B."/>
        </authorList>
    </citation>
    <scope>NUCLEOTIDE SEQUENCE [LARGE SCALE GENOMIC DNA]</scope>
    <source>
        <strain evidence="6 7">ATCC 21532</strain>
    </source>
</reference>
<keyword evidence="3" id="KW-0238">DNA-binding</keyword>